<sequence length="333" mass="36991">MKILQINLCRAVGGSSYHHADLALGLSEAGHEVCVIDRLGDFTPQNTSRHVQHVLTRRGAFHIDIWRTLREFKPDIVHAHQSLAARLANRLSNSAPVISTIHGAYKARSYKSSDGIIRVADHQKAAMQNYTGPSVTIWNWLRKSQQEPLSKHDARRVLDIPQNAYIFGFVGRILEAKGIFELIGAFQSIKDTNAKLVIIGDGPDRPRAAEMAKHDPRITFTGFRSDASTLMSAFDCFVMPSHAEAFPLVLIEALNAGCNIIATETLGAKEMLAETSAILLPLKNKESLAKAMVKSMTYCHNEDNRSLLSAFERAGQIDRTIEFYRAIISNDQE</sequence>
<dbReference type="Gene3D" id="3.40.50.2000">
    <property type="entry name" value="Glycogen Phosphorylase B"/>
    <property type="match status" value="2"/>
</dbReference>
<protein>
    <submittedName>
        <fullName evidence="3">Uncharacterized protein</fullName>
    </submittedName>
</protein>
<name>A0A0N0VLW1_9HYPH</name>
<dbReference type="InterPro" id="IPR001296">
    <property type="entry name" value="Glyco_trans_1"/>
</dbReference>
<keyword evidence="4" id="KW-1185">Reference proteome</keyword>
<dbReference type="Pfam" id="PF00534">
    <property type="entry name" value="Glycos_transf_1"/>
    <property type="match status" value="1"/>
</dbReference>
<dbReference type="SUPFAM" id="SSF53756">
    <property type="entry name" value="UDP-Glycosyltransferase/glycogen phosphorylase"/>
    <property type="match status" value="1"/>
</dbReference>
<evidence type="ECO:0000259" key="2">
    <source>
        <dbReference type="Pfam" id="PF13439"/>
    </source>
</evidence>
<dbReference type="EMBL" id="JXMU01000013">
    <property type="protein sequence ID" value="KPB01198.1"/>
    <property type="molecule type" value="Genomic_DNA"/>
</dbReference>
<feature type="domain" description="Glycosyl transferase family 1" evidence="1">
    <location>
        <begin position="152"/>
        <end position="294"/>
    </location>
</feature>
<dbReference type="InterPro" id="IPR050194">
    <property type="entry name" value="Glycosyltransferase_grp1"/>
</dbReference>
<dbReference type="STRING" id="1514904.SU32_09955"/>
<dbReference type="PANTHER" id="PTHR45947:SF3">
    <property type="entry name" value="SULFOQUINOVOSYL TRANSFERASE SQD2"/>
    <property type="match status" value="1"/>
</dbReference>
<proteinExistence type="predicted"/>
<dbReference type="Pfam" id="PF13439">
    <property type="entry name" value="Glyco_transf_4"/>
    <property type="match status" value="1"/>
</dbReference>
<dbReference type="OrthoDB" id="529131at2"/>
<dbReference type="PANTHER" id="PTHR45947">
    <property type="entry name" value="SULFOQUINOVOSYL TRANSFERASE SQD2"/>
    <property type="match status" value="1"/>
</dbReference>
<reference evidence="3 4" key="1">
    <citation type="submission" date="2015-01" db="EMBL/GenBank/DDBJ databases">
        <title>Ahrensia donghaiensis sp. nov., a novel dimethylsulphoniopropionate-cleavage bacterium isolated from seawater and emended descriptions of the genus Ahrensia and Ahrensia kielensis.</title>
        <authorList>
            <person name="Liu J."/>
        </authorList>
    </citation>
    <scope>NUCLEOTIDE SEQUENCE [LARGE SCALE GENOMIC DNA]</scope>
    <source>
        <strain evidence="3 4">LZD062</strain>
    </source>
</reference>
<evidence type="ECO:0000313" key="3">
    <source>
        <dbReference type="EMBL" id="KPB01198.1"/>
    </source>
</evidence>
<dbReference type="GO" id="GO:0016757">
    <property type="term" value="F:glycosyltransferase activity"/>
    <property type="evidence" value="ECO:0007669"/>
    <property type="project" value="InterPro"/>
</dbReference>
<dbReference type="Proteomes" id="UP000038011">
    <property type="component" value="Unassembled WGS sequence"/>
</dbReference>
<comment type="caution">
    <text evidence="3">The sequence shown here is derived from an EMBL/GenBank/DDBJ whole genome shotgun (WGS) entry which is preliminary data.</text>
</comment>
<dbReference type="InterPro" id="IPR028098">
    <property type="entry name" value="Glyco_trans_4-like_N"/>
</dbReference>
<evidence type="ECO:0000313" key="4">
    <source>
        <dbReference type="Proteomes" id="UP000038011"/>
    </source>
</evidence>
<dbReference type="PATRIC" id="fig|1514904.3.peg.823"/>
<evidence type="ECO:0000259" key="1">
    <source>
        <dbReference type="Pfam" id="PF00534"/>
    </source>
</evidence>
<feature type="domain" description="Glycosyltransferase subfamily 4-like N-terminal" evidence="2">
    <location>
        <begin position="12"/>
        <end position="113"/>
    </location>
</feature>
<organism evidence="3 4">
    <name type="scientific">Ahrensia marina</name>
    <dbReference type="NCBI Taxonomy" id="1514904"/>
    <lineage>
        <taxon>Bacteria</taxon>
        <taxon>Pseudomonadati</taxon>
        <taxon>Pseudomonadota</taxon>
        <taxon>Alphaproteobacteria</taxon>
        <taxon>Hyphomicrobiales</taxon>
        <taxon>Ahrensiaceae</taxon>
        <taxon>Ahrensia</taxon>
    </lineage>
</organism>
<accession>A0A0N0VLW1</accession>
<gene>
    <name evidence="3" type="ORF">SU32_09955</name>
</gene>
<dbReference type="AlphaFoldDB" id="A0A0N0VLW1"/>
<dbReference type="RefSeq" id="WP_053999204.1">
    <property type="nucleotide sequence ID" value="NZ_JXMU01000013.1"/>
</dbReference>